<sequence length="230" mass="26163">MIHLLTKMKNIFSSVDMIKYIYYNYFCKSVIRQKKCYLMTYKNCVINLDKSSKIYLNKGTIHLGTSKFRGSKAETYLRMSENAQWIVNGEASLLFHTQIDIQKNAVLETGFFSANCGTVIICSKKIVLGENIMLGRNIIIYDSDHHQIKDRHGQMINYDAEVRIENDVWLTSNVTVLRGVTIGEGSIVNAQTVIKEDVSPFSVVSGSATVKVAPTHKLTSWSRELTHKWN</sequence>
<gene>
    <name evidence="1" type="ORF">SAMN03080599_00051</name>
</gene>
<dbReference type="SUPFAM" id="SSF51161">
    <property type="entry name" value="Trimeric LpxA-like enzymes"/>
    <property type="match status" value="1"/>
</dbReference>
<dbReference type="GO" id="GO:0016740">
    <property type="term" value="F:transferase activity"/>
    <property type="evidence" value="ECO:0007669"/>
    <property type="project" value="UniProtKB-KW"/>
</dbReference>
<dbReference type="InterPro" id="IPR001451">
    <property type="entry name" value="Hexapep"/>
</dbReference>
<accession>A0A1G5RQ44</accession>
<organism evidence="1 2">
    <name type="scientific">Acidaminobacter hydrogenoformans DSM 2784</name>
    <dbReference type="NCBI Taxonomy" id="1120920"/>
    <lineage>
        <taxon>Bacteria</taxon>
        <taxon>Bacillati</taxon>
        <taxon>Bacillota</taxon>
        <taxon>Clostridia</taxon>
        <taxon>Peptostreptococcales</taxon>
        <taxon>Acidaminobacteraceae</taxon>
        <taxon>Acidaminobacter</taxon>
    </lineage>
</organism>
<name>A0A1G5RQ44_9FIRM</name>
<keyword evidence="1" id="KW-0808">Transferase</keyword>
<dbReference type="AlphaFoldDB" id="A0A1G5RQ44"/>
<dbReference type="Proteomes" id="UP000199208">
    <property type="component" value="Unassembled WGS sequence"/>
</dbReference>
<evidence type="ECO:0000313" key="2">
    <source>
        <dbReference type="Proteomes" id="UP000199208"/>
    </source>
</evidence>
<dbReference type="InterPro" id="IPR051159">
    <property type="entry name" value="Hexapeptide_acetyltransf"/>
</dbReference>
<dbReference type="STRING" id="1120920.SAMN03080599_00051"/>
<dbReference type="Gene3D" id="2.160.10.10">
    <property type="entry name" value="Hexapeptide repeat proteins"/>
    <property type="match status" value="1"/>
</dbReference>
<dbReference type="InterPro" id="IPR011004">
    <property type="entry name" value="Trimer_LpxA-like_sf"/>
</dbReference>
<dbReference type="EMBL" id="FMWL01000001">
    <property type="protein sequence ID" value="SCZ76066.1"/>
    <property type="molecule type" value="Genomic_DNA"/>
</dbReference>
<proteinExistence type="predicted"/>
<keyword evidence="2" id="KW-1185">Reference proteome</keyword>
<dbReference type="OrthoDB" id="9801697at2"/>
<protein>
    <submittedName>
        <fullName evidence="1">Transferase hexapeptide (Six repeat-containing protein)</fullName>
    </submittedName>
</protein>
<dbReference type="PANTHER" id="PTHR23416">
    <property type="entry name" value="SIALIC ACID SYNTHASE-RELATED"/>
    <property type="match status" value="1"/>
</dbReference>
<dbReference type="Pfam" id="PF00132">
    <property type="entry name" value="Hexapep"/>
    <property type="match status" value="1"/>
</dbReference>
<reference evidence="1 2" key="1">
    <citation type="submission" date="2016-10" db="EMBL/GenBank/DDBJ databases">
        <authorList>
            <person name="de Groot N.N."/>
        </authorList>
    </citation>
    <scope>NUCLEOTIDE SEQUENCE [LARGE SCALE GENOMIC DNA]</scope>
    <source>
        <strain evidence="1 2">DSM 2784</strain>
    </source>
</reference>
<evidence type="ECO:0000313" key="1">
    <source>
        <dbReference type="EMBL" id="SCZ76066.1"/>
    </source>
</evidence>
<dbReference type="CDD" id="cd04647">
    <property type="entry name" value="LbH_MAT_like"/>
    <property type="match status" value="1"/>
</dbReference>